<dbReference type="InterPro" id="IPR036047">
    <property type="entry name" value="F-box-like_dom_sf"/>
</dbReference>
<dbReference type="Proteomes" id="UP001437256">
    <property type="component" value="Unassembled WGS sequence"/>
</dbReference>
<dbReference type="CDD" id="cd00200">
    <property type="entry name" value="WD40"/>
    <property type="match status" value="1"/>
</dbReference>
<feature type="compositionally biased region" description="Basic and acidic residues" evidence="4">
    <location>
        <begin position="250"/>
        <end position="260"/>
    </location>
</feature>
<feature type="repeat" description="WD" evidence="3">
    <location>
        <begin position="737"/>
        <end position="776"/>
    </location>
</feature>
<keyword evidence="1 3" id="KW-0853">WD repeat</keyword>
<protein>
    <recommendedName>
        <fullName evidence="5">F-box domain-containing protein</fullName>
    </recommendedName>
</protein>
<feature type="compositionally biased region" description="Acidic residues" evidence="4">
    <location>
        <begin position="455"/>
        <end position="464"/>
    </location>
</feature>
<proteinExistence type="predicted"/>
<feature type="domain" description="F-box" evidence="5">
    <location>
        <begin position="106"/>
        <end position="154"/>
    </location>
</feature>
<dbReference type="SUPFAM" id="SSF50978">
    <property type="entry name" value="WD40 repeat-like"/>
    <property type="match status" value="2"/>
</dbReference>
<feature type="repeat" description="WD" evidence="3">
    <location>
        <begin position="526"/>
        <end position="567"/>
    </location>
</feature>
<feature type="compositionally biased region" description="Pro residues" evidence="4">
    <location>
        <begin position="34"/>
        <end position="44"/>
    </location>
</feature>
<gene>
    <name evidence="6" type="ORF">AAF712_006135</name>
</gene>
<comment type="caution">
    <text evidence="6">The sequence shown here is derived from an EMBL/GenBank/DDBJ whole genome shotgun (WGS) entry which is preliminary data.</text>
</comment>
<dbReference type="InterPro" id="IPR036322">
    <property type="entry name" value="WD40_repeat_dom_sf"/>
</dbReference>
<evidence type="ECO:0000313" key="6">
    <source>
        <dbReference type="EMBL" id="KAL0066744.1"/>
    </source>
</evidence>
<keyword evidence="7" id="KW-1185">Reference proteome</keyword>
<dbReference type="InterPro" id="IPR001810">
    <property type="entry name" value="F-box_dom"/>
</dbReference>
<name>A0ABR3A123_9AGAR</name>
<dbReference type="InterPro" id="IPR001680">
    <property type="entry name" value="WD40_rpt"/>
</dbReference>
<feature type="region of interest" description="Disordered" evidence="4">
    <location>
        <begin position="250"/>
        <end position="272"/>
    </location>
</feature>
<feature type="repeat" description="WD" evidence="3">
    <location>
        <begin position="503"/>
        <end position="525"/>
    </location>
</feature>
<evidence type="ECO:0000256" key="3">
    <source>
        <dbReference type="PROSITE-ProRule" id="PRU00221"/>
    </source>
</evidence>
<feature type="region of interest" description="Disordered" evidence="4">
    <location>
        <begin position="162"/>
        <end position="209"/>
    </location>
</feature>
<dbReference type="InterPro" id="IPR015943">
    <property type="entry name" value="WD40/YVTN_repeat-like_dom_sf"/>
</dbReference>
<dbReference type="PROSITE" id="PS00678">
    <property type="entry name" value="WD_REPEATS_1"/>
    <property type="match status" value="3"/>
</dbReference>
<feature type="repeat" description="WD" evidence="3">
    <location>
        <begin position="568"/>
        <end position="607"/>
    </location>
</feature>
<dbReference type="EMBL" id="JBBXMP010000032">
    <property type="protein sequence ID" value="KAL0066744.1"/>
    <property type="molecule type" value="Genomic_DNA"/>
</dbReference>
<feature type="repeat" description="WD" evidence="3">
    <location>
        <begin position="608"/>
        <end position="638"/>
    </location>
</feature>
<evidence type="ECO:0000256" key="1">
    <source>
        <dbReference type="ARBA" id="ARBA00022574"/>
    </source>
</evidence>
<feature type="region of interest" description="Disordered" evidence="4">
    <location>
        <begin position="779"/>
        <end position="822"/>
    </location>
</feature>
<dbReference type="InterPro" id="IPR020472">
    <property type="entry name" value="WD40_PAC1"/>
</dbReference>
<reference evidence="6 7" key="1">
    <citation type="submission" date="2024-05" db="EMBL/GenBank/DDBJ databases">
        <title>A draft genome resource for the thread blight pathogen Marasmius tenuissimus strain MS-2.</title>
        <authorList>
            <person name="Yulfo-Soto G.E."/>
            <person name="Baruah I.K."/>
            <person name="Amoako-Attah I."/>
            <person name="Bukari Y."/>
            <person name="Meinhardt L.W."/>
            <person name="Bailey B.A."/>
            <person name="Cohen S.P."/>
        </authorList>
    </citation>
    <scope>NUCLEOTIDE SEQUENCE [LARGE SCALE GENOMIC DNA]</scope>
    <source>
        <strain evidence="6 7">MS-2</strain>
    </source>
</reference>
<evidence type="ECO:0000259" key="5">
    <source>
        <dbReference type="Pfam" id="PF12937"/>
    </source>
</evidence>
<keyword evidence="2" id="KW-0677">Repeat</keyword>
<dbReference type="SUPFAM" id="SSF81383">
    <property type="entry name" value="F-box domain"/>
    <property type="match status" value="1"/>
</dbReference>
<dbReference type="InterPro" id="IPR019775">
    <property type="entry name" value="WD40_repeat_CS"/>
</dbReference>
<dbReference type="PROSITE" id="PS50294">
    <property type="entry name" value="WD_REPEATS_REGION"/>
    <property type="match status" value="4"/>
</dbReference>
<dbReference type="PANTHER" id="PTHR19879">
    <property type="entry name" value="TRANSCRIPTION INITIATION FACTOR TFIID"/>
    <property type="match status" value="1"/>
</dbReference>
<dbReference type="Pfam" id="PF12937">
    <property type="entry name" value="F-box-like"/>
    <property type="match status" value="1"/>
</dbReference>
<feature type="region of interest" description="Disordered" evidence="4">
    <location>
        <begin position="366"/>
        <end position="418"/>
    </location>
</feature>
<dbReference type="SMART" id="SM00320">
    <property type="entry name" value="WD40"/>
    <property type="match status" value="7"/>
</dbReference>
<accession>A0ABR3A123</accession>
<feature type="region of interest" description="Disordered" evidence="4">
    <location>
        <begin position="451"/>
        <end position="494"/>
    </location>
</feature>
<dbReference type="PANTHER" id="PTHR19879:SF9">
    <property type="entry name" value="TRANSCRIPTION INITIATION FACTOR TFIID SUBUNIT 5"/>
    <property type="match status" value="1"/>
</dbReference>
<evidence type="ECO:0000256" key="2">
    <source>
        <dbReference type="ARBA" id="ARBA00022737"/>
    </source>
</evidence>
<dbReference type="Pfam" id="PF00400">
    <property type="entry name" value="WD40"/>
    <property type="match status" value="6"/>
</dbReference>
<dbReference type="Gene3D" id="1.20.1280.50">
    <property type="match status" value="1"/>
</dbReference>
<feature type="compositionally biased region" description="Polar residues" evidence="4">
    <location>
        <begin position="261"/>
        <end position="272"/>
    </location>
</feature>
<feature type="compositionally biased region" description="Polar residues" evidence="4">
    <location>
        <begin position="402"/>
        <end position="413"/>
    </location>
</feature>
<dbReference type="PRINTS" id="PR00320">
    <property type="entry name" value="GPROTEINBRPT"/>
</dbReference>
<evidence type="ECO:0000313" key="7">
    <source>
        <dbReference type="Proteomes" id="UP001437256"/>
    </source>
</evidence>
<sequence>MKKLDNSTSVHTVNDQNVDVDHHIHGQTHYMPIVSPPTPAPSPGPDSFEANHPQALNLSPGTSAVDMANSRNRMDEIHSFLSTCTPSEILYISQSIAPLLKRDFLRHLPVELSLHILTFIDDPMTLAQAACVSRWWNGLIMGTVNESGWRRMCLLWGFPKSDSGTLSDSEEENSDSAPSLQEEDSEQLHGGLLEAKLPRKRTGVRTSKVRTLARTSLESELEPLHSMEPYANLPMDPALEWIAAKKRRELRDKGKGKEKATSTPGTNTRRQGSSYREHFIYSYRLMTNWQDGGRLLRTHRTPTTIANTSDNVITSLALNEEWVIVGLANSRIHVFSGKTGVLARTLVGHDSGVWAVCLIAPNGKETRREAANPASGVDQTPRNSASPPPRSRHSWDELPANGRSSPAGWTTQTRSRRKQKLFIAPFDEDEEQDRPDDDHYVPSAMRVALGLGPEDITDDGDAGLEDVPNNSEEALPRMPYPDSGKPSEPSGCSEGWGQPNAIVVSGGCDKTLRVWDVMSGYCIYVLRGHTSTIRCIKVLHNRPIAVSGSRDMTLRVWDVRQGMPLRVLRGHSGSVRCLDVCGNKVVSGSYDCTLRLWDVDTGECLHVFSGHFSQVYSVAFDGVRVVSGGLDTTVRVWDPVKGHCLALLQGHAALVCQVQLAPSSNITPSAILVTGGSDGRVITYTLPHPSLRCCQETSSALLNTSPIKHRYISHDANTASSPMPLDSEPQYGIQHRLMAHDSSVTALQFDDHWLVTGGNDGRVKLWDVKTGRFVRELGGAANPVDHREGRTSTSSKQRRTTGRNNSRSRAPLEEDGTGTSTRMAGVPECVWKAGFSKGGEIFVAMVKSGGKSVMEIWSMRPDEVL</sequence>
<feature type="region of interest" description="Disordered" evidence="4">
    <location>
        <begin position="32"/>
        <end position="61"/>
    </location>
</feature>
<dbReference type="PROSITE" id="PS50082">
    <property type="entry name" value="WD_REPEATS_2"/>
    <property type="match status" value="5"/>
</dbReference>
<evidence type="ECO:0000256" key="4">
    <source>
        <dbReference type="SAM" id="MobiDB-lite"/>
    </source>
</evidence>
<organism evidence="6 7">
    <name type="scientific">Marasmius tenuissimus</name>
    <dbReference type="NCBI Taxonomy" id="585030"/>
    <lineage>
        <taxon>Eukaryota</taxon>
        <taxon>Fungi</taxon>
        <taxon>Dikarya</taxon>
        <taxon>Basidiomycota</taxon>
        <taxon>Agaricomycotina</taxon>
        <taxon>Agaricomycetes</taxon>
        <taxon>Agaricomycetidae</taxon>
        <taxon>Agaricales</taxon>
        <taxon>Marasmiineae</taxon>
        <taxon>Marasmiaceae</taxon>
        <taxon>Marasmius</taxon>
    </lineage>
</organism>
<dbReference type="Gene3D" id="2.130.10.10">
    <property type="entry name" value="YVTN repeat-like/Quinoprotein amine dehydrogenase"/>
    <property type="match status" value="3"/>
</dbReference>